<reference evidence="2 3" key="1">
    <citation type="submission" date="2023-07" db="EMBL/GenBank/DDBJ databases">
        <title>Sorghum-associated microbial communities from plants grown in Nebraska, USA.</title>
        <authorList>
            <person name="Schachtman D."/>
        </authorList>
    </citation>
    <scope>NUCLEOTIDE SEQUENCE [LARGE SCALE GENOMIC DNA]</scope>
    <source>
        <strain evidence="2 3">4249</strain>
    </source>
</reference>
<dbReference type="EMBL" id="JAVDWU010000008">
    <property type="protein sequence ID" value="MDR7151737.1"/>
    <property type="molecule type" value="Genomic_DNA"/>
</dbReference>
<dbReference type="RefSeq" id="WP_310319668.1">
    <property type="nucleotide sequence ID" value="NZ_JAVDWU010000008.1"/>
</dbReference>
<evidence type="ECO:0000259" key="1">
    <source>
        <dbReference type="Pfam" id="PF00027"/>
    </source>
</evidence>
<name>A0ABU1WR12_9BURK</name>
<dbReference type="Pfam" id="PF00027">
    <property type="entry name" value="cNMP_binding"/>
    <property type="match status" value="1"/>
</dbReference>
<evidence type="ECO:0000313" key="3">
    <source>
        <dbReference type="Proteomes" id="UP001265700"/>
    </source>
</evidence>
<accession>A0ABU1WR12</accession>
<dbReference type="InterPro" id="IPR014710">
    <property type="entry name" value="RmlC-like_jellyroll"/>
</dbReference>
<protein>
    <submittedName>
        <fullName evidence="2">CRP-like cAMP-binding protein</fullName>
    </submittedName>
</protein>
<comment type="caution">
    <text evidence="2">The sequence shown here is derived from an EMBL/GenBank/DDBJ whole genome shotgun (WGS) entry which is preliminary data.</text>
</comment>
<gene>
    <name evidence="2" type="ORF">J2W49_003713</name>
</gene>
<feature type="domain" description="Cyclic nucleotide-binding" evidence="1">
    <location>
        <begin position="33"/>
        <end position="121"/>
    </location>
</feature>
<sequence>MDPTHPTLHDVFQRLAGCALPEWPQLEAATTERRLTRGEPLFTAGEDLPCVFAVSEGIVKMVYETPKGDAWVKGFAEAGVCFASLSALEDQGRTSFSAYAEVPSWVHQVRYAVLRELADRHLPWQRAVANAMRIYGQRKEKRELELLTLSPPERYQRFLQEHPALVNVLRQRDVASYIRVTPVALSRIKARLLRGAADAVRS</sequence>
<dbReference type="SUPFAM" id="SSF51206">
    <property type="entry name" value="cAMP-binding domain-like"/>
    <property type="match status" value="1"/>
</dbReference>
<keyword evidence="3" id="KW-1185">Reference proteome</keyword>
<proteinExistence type="predicted"/>
<organism evidence="2 3">
    <name type="scientific">Hydrogenophaga palleronii</name>
    <dbReference type="NCBI Taxonomy" id="65655"/>
    <lineage>
        <taxon>Bacteria</taxon>
        <taxon>Pseudomonadati</taxon>
        <taxon>Pseudomonadota</taxon>
        <taxon>Betaproteobacteria</taxon>
        <taxon>Burkholderiales</taxon>
        <taxon>Comamonadaceae</taxon>
        <taxon>Hydrogenophaga</taxon>
    </lineage>
</organism>
<dbReference type="InterPro" id="IPR018490">
    <property type="entry name" value="cNMP-bd_dom_sf"/>
</dbReference>
<dbReference type="Gene3D" id="2.60.120.10">
    <property type="entry name" value="Jelly Rolls"/>
    <property type="match status" value="1"/>
</dbReference>
<evidence type="ECO:0000313" key="2">
    <source>
        <dbReference type="EMBL" id="MDR7151737.1"/>
    </source>
</evidence>
<dbReference type="Proteomes" id="UP001265700">
    <property type="component" value="Unassembled WGS sequence"/>
</dbReference>
<dbReference type="InterPro" id="IPR000595">
    <property type="entry name" value="cNMP-bd_dom"/>
</dbReference>
<dbReference type="CDD" id="cd00038">
    <property type="entry name" value="CAP_ED"/>
    <property type="match status" value="1"/>
</dbReference>